<name>A0A9W7ZUP0_9FUNG</name>
<evidence type="ECO:0000256" key="4">
    <source>
        <dbReference type="ARBA" id="ARBA00018354"/>
    </source>
</evidence>
<sequence>MVAFGSFDDICSRVTLAVCPLVGSTSLGSDATCYSRNIEIGSALIFQASTLIIDIVAVFMTIIMIYHIKTKYTAVGRKEMVMFFYLYLISIVLDFVLISGIIPTSSVVYPYFTAGYLGVISALVWCLLLNGFVGFQFYEDGTALSLWSMRLSSLIIFGLTFFIAIGTFENIASLKSSNPIGVFIMWYIFNSVCLGIYLLSQIFLVVNTLDEYWPLGNILFSAVFFIIGQVITNIFSAKICEAVKHYLDGMFFGAICTLLAVMMVYKYWDSITKEDLEFSVGGKANVWEVKEAMADEDFAPYAQSTMGTFPYQNQPYHTGNPYGPPPTVGGGMPPQQSPAHQQYPMQPQGGANYGGGYANY</sequence>
<dbReference type="InterPro" id="IPR022057">
    <property type="entry name" value="Chs7"/>
</dbReference>
<dbReference type="Pfam" id="PF12271">
    <property type="entry name" value="Chs7"/>
    <property type="match status" value="1"/>
</dbReference>
<reference evidence="15" key="1">
    <citation type="submission" date="2022-07" db="EMBL/GenBank/DDBJ databases">
        <title>Phylogenomic reconstructions and comparative analyses of Kickxellomycotina fungi.</title>
        <authorList>
            <person name="Reynolds N.K."/>
            <person name="Stajich J.E."/>
            <person name="Barry K."/>
            <person name="Grigoriev I.V."/>
            <person name="Crous P."/>
            <person name="Smith M.E."/>
        </authorList>
    </citation>
    <scope>NUCLEOTIDE SEQUENCE</scope>
    <source>
        <strain evidence="15">RSA 861</strain>
    </source>
</reference>
<dbReference type="OrthoDB" id="2189463at2759"/>
<dbReference type="AlphaFoldDB" id="A0A9W7ZUP0"/>
<feature type="transmembrane region" description="Helical" evidence="13">
    <location>
        <begin position="218"/>
        <end position="237"/>
    </location>
</feature>
<feature type="region of interest" description="Disordered" evidence="12">
    <location>
        <begin position="320"/>
        <end position="348"/>
    </location>
</feature>
<evidence type="ECO:0000313" key="15">
    <source>
        <dbReference type="EMBL" id="KAJ1911957.1"/>
    </source>
</evidence>
<keyword evidence="7" id="KW-0256">Endoplasmic reticulum</keyword>
<keyword evidence="10 13" id="KW-0472">Membrane</keyword>
<keyword evidence="16" id="KW-1185">Reference proteome</keyword>
<accession>A0A9W7ZUP0</accession>
<gene>
    <name evidence="15" type="primary">CHS7_1</name>
    <name evidence="14" type="synonym">CHS7_2</name>
    <name evidence="15" type="ORF">IWQ60_009891</name>
    <name evidence="14" type="ORF">IWQ60_011209</name>
</gene>
<dbReference type="EMBL" id="JANBPT010000876">
    <property type="protein sequence ID" value="KAJ1911957.1"/>
    <property type="molecule type" value="Genomic_DNA"/>
</dbReference>
<protein>
    <recommendedName>
        <fullName evidence="4">Chitin synthase export chaperone</fullName>
    </recommendedName>
</protein>
<feature type="transmembrane region" description="Helical" evidence="13">
    <location>
        <begin position="80"/>
        <end position="102"/>
    </location>
</feature>
<evidence type="ECO:0000256" key="11">
    <source>
        <dbReference type="ARBA" id="ARBA00023316"/>
    </source>
</evidence>
<evidence type="ECO:0000256" key="7">
    <source>
        <dbReference type="ARBA" id="ARBA00022824"/>
    </source>
</evidence>
<evidence type="ECO:0000313" key="14">
    <source>
        <dbReference type="EMBL" id="KAJ1909374.1"/>
    </source>
</evidence>
<evidence type="ECO:0000256" key="3">
    <source>
        <dbReference type="ARBA" id="ARBA00009274"/>
    </source>
</evidence>
<dbReference type="EMBL" id="JANBPT010001213">
    <property type="protein sequence ID" value="KAJ1909374.1"/>
    <property type="molecule type" value="Genomic_DNA"/>
</dbReference>
<evidence type="ECO:0000256" key="1">
    <source>
        <dbReference type="ARBA" id="ARBA00004127"/>
    </source>
</evidence>
<feature type="transmembrane region" description="Helical" evidence="13">
    <location>
        <begin position="114"/>
        <end position="135"/>
    </location>
</feature>
<evidence type="ECO:0000256" key="5">
    <source>
        <dbReference type="ARBA" id="ARBA00022448"/>
    </source>
</evidence>
<keyword evidence="5" id="KW-0813">Transport</keyword>
<feature type="transmembrane region" description="Helical" evidence="13">
    <location>
        <begin position="180"/>
        <end position="206"/>
    </location>
</feature>
<dbReference type="PANTHER" id="PTHR35329:SF2">
    <property type="entry name" value="CHITIN SYNTHASE EXPORT CHAPERONE"/>
    <property type="match status" value="1"/>
</dbReference>
<evidence type="ECO:0000256" key="2">
    <source>
        <dbReference type="ARBA" id="ARBA00004586"/>
    </source>
</evidence>
<evidence type="ECO:0000256" key="13">
    <source>
        <dbReference type="SAM" id="Phobius"/>
    </source>
</evidence>
<dbReference type="Proteomes" id="UP001150569">
    <property type="component" value="Unassembled WGS sequence"/>
</dbReference>
<evidence type="ECO:0000256" key="8">
    <source>
        <dbReference type="ARBA" id="ARBA00022927"/>
    </source>
</evidence>
<feature type="transmembrane region" description="Helical" evidence="13">
    <location>
        <begin position="147"/>
        <end position="168"/>
    </location>
</feature>
<dbReference type="GO" id="GO:0015031">
    <property type="term" value="P:protein transport"/>
    <property type="evidence" value="ECO:0007669"/>
    <property type="project" value="UniProtKB-KW"/>
</dbReference>
<dbReference type="PANTHER" id="PTHR35329">
    <property type="entry name" value="CHITIN SYNTHASE EXPORT CHAPERONE"/>
    <property type="match status" value="1"/>
</dbReference>
<dbReference type="GO" id="GO:0006457">
    <property type="term" value="P:protein folding"/>
    <property type="evidence" value="ECO:0007669"/>
    <property type="project" value="TreeGrafter"/>
</dbReference>
<evidence type="ECO:0000313" key="16">
    <source>
        <dbReference type="Proteomes" id="UP001150569"/>
    </source>
</evidence>
<comment type="caution">
    <text evidence="15">The sequence shown here is derived from an EMBL/GenBank/DDBJ whole genome shotgun (WGS) entry which is preliminary data.</text>
</comment>
<evidence type="ECO:0000256" key="12">
    <source>
        <dbReference type="SAM" id="MobiDB-lite"/>
    </source>
</evidence>
<evidence type="ECO:0000256" key="6">
    <source>
        <dbReference type="ARBA" id="ARBA00022692"/>
    </source>
</evidence>
<dbReference type="GO" id="GO:0005789">
    <property type="term" value="C:endoplasmic reticulum membrane"/>
    <property type="evidence" value="ECO:0007669"/>
    <property type="project" value="UniProtKB-SubCell"/>
</dbReference>
<organism evidence="15 16">
    <name type="scientific">Tieghemiomyces parasiticus</name>
    <dbReference type="NCBI Taxonomy" id="78921"/>
    <lineage>
        <taxon>Eukaryota</taxon>
        <taxon>Fungi</taxon>
        <taxon>Fungi incertae sedis</taxon>
        <taxon>Zoopagomycota</taxon>
        <taxon>Kickxellomycotina</taxon>
        <taxon>Dimargaritomycetes</taxon>
        <taxon>Dimargaritales</taxon>
        <taxon>Dimargaritaceae</taxon>
        <taxon>Tieghemiomyces</taxon>
    </lineage>
</organism>
<feature type="transmembrane region" description="Helical" evidence="13">
    <location>
        <begin position="249"/>
        <end position="268"/>
    </location>
</feature>
<comment type="similarity">
    <text evidence="3">Belongs to the CHS7 family.</text>
</comment>
<keyword evidence="6 13" id="KW-0812">Transmembrane</keyword>
<keyword evidence="8" id="KW-0653">Protein transport</keyword>
<evidence type="ECO:0000256" key="9">
    <source>
        <dbReference type="ARBA" id="ARBA00022989"/>
    </source>
</evidence>
<keyword evidence="9 13" id="KW-1133">Transmembrane helix</keyword>
<dbReference type="GO" id="GO:0071555">
    <property type="term" value="P:cell wall organization"/>
    <property type="evidence" value="ECO:0007669"/>
    <property type="project" value="UniProtKB-KW"/>
</dbReference>
<proteinExistence type="inferred from homology"/>
<comment type="subcellular location">
    <subcellularLocation>
        <location evidence="1">Endomembrane system</location>
        <topology evidence="1">Multi-pass membrane protein</topology>
    </subcellularLocation>
    <subcellularLocation>
        <location evidence="2">Endoplasmic reticulum membrane</location>
    </subcellularLocation>
</comment>
<dbReference type="GO" id="GO:0051082">
    <property type="term" value="F:unfolded protein binding"/>
    <property type="evidence" value="ECO:0007669"/>
    <property type="project" value="TreeGrafter"/>
</dbReference>
<evidence type="ECO:0000256" key="10">
    <source>
        <dbReference type="ARBA" id="ARBA00023136"/>
    </source>
</evidence>
<feature type="transmembrane region" description="Helical" evidence="13">
    <location>
        <begin position="44"/>
        <end position="68"/>
    </location>
</feature>
<keyword evidence="11" id="KW-0961">Cell wall biogenesis/degradation</keyword>